<gene>
    <name evidence="2" type="primary">mshA_5</name>
    <name evidence="2" type="ORF">TFUB20_01715</name>
</gene>
<dbReference type="SUPFAM" id="SSF53756">
    <property type="entry name" value="UDP-Glycosyltransferase/glycogen phosphorylase"/>
    <property type="match status" value="1"/>
</dbReference>
<feature type="domain" description="Glycosyl transferase family 1" evidence="1">
    <location>
        <begin position="281"/>
        <end position="414"/>
    </location>
</feature>
<dbReference type="PANTHER" id="PTHR45947:SF3">
    <property type="entry name" value="SULFOQUINOVOSYL TRANSFERASE SQD2"/>
    <property type="match status" value="1"/>
</dbReference>
<evidence type="ECO:0000313" key="2">
    <source>
        <dbReference type="EMBL" id="SCQ22430.1"/>
    </source>
</evidence>
<protein>
    <submittedName>
        <fullName evidence="2">D-inositol 3-phosphate glycosyltransferase</fullName>
        <ecNumber evidence="2">2.4.1.250</ecNumber>
    </submittedName>
</protein>
<evidence type="ECO:0000259" key="1">
    <source>
        <dbReference type="Pfam" id="PF00534"/>
    </source>
</evidence>
<dbReference type="InterPro" id="IPR001296">
    <property type="entry name" value="Glyco_trans_1"/>
</dbReference>
<dbReference type="PANTHER" id="PTHR45947">
    <property type="entry name" value="SULFOQUINOVOSYL TRANSFERASE SQD2"/>
    <property type="match status" value="1"/>
</dbReference>
<name>A0A1D3UQI3_TANFO</name>
<dbReference type="RefSeq" id="WP_081328241.1">
    <property type="nucleotide sequence ID" value="NZ_CAUVBS010000036.1"/>
</dbReference>
<dbReference type="Pfam" id="PF00534">
    <property type="entry name" value="Glycos_transf_1"/>
    <property type="match status" value="1"/>
</dbReference>
<dbReference type="OrthoDB" id="7560678at2"/>
<organism evidence="2 3">
    <name type="scientific">Tannerella forsythia</name>
    <name type="common">Bacteroides forsythus</name>
    <dbReference type="NCBI Taxonomy" id="28112"/>
    <lineage>
        <taxon>Bacteria</taxon>
        <taxon>Pseudomonadati</taxon>
        <taxon>Bacteroidota</taxon>
        <taxon>Bacteroidia</taxon>
        <taxon>Bacteroidales</taxon>
        <taxon>Tannerellaceae</taxon>
        <taxon>Tannerella</taxon>
    </lineage>
</organism>
<sequence>MRILHYTLGLFPYRSGGLTRYTSDLMQAQSKNPEDQISLLYPGDISLINTKRHIARHRSYGKVKVYEIKNPSIVPLLHGVKSPASITQNKNTLSEEKLDRFYAQTQPEIFHLHTLMGLPYELLLYLKRKGVKIVFSTHDYFGLCLKVNFVDHSGNVCTRHSPSLCATCNQDAPSDIFLRIRNLKGLAYFKKYLPHGMPTKRETLVRKKKCDLKTEDYADMFDYYQSIYGLIDLFHFNSTVSQNVYCSYLPEIRNFAILPISHAAIIDRKVIKCFDRSLFRLGFIGSLSPYKGFPLLKEVCTALQKEGIHNWKLSAWGNRTGIDADCDRIVYCGAYKQEQLAEIFFGMDMLIVPSLCYETFGLVVLEALSFGVPVMVSATVGAKDIVKTYDERFIFHTPEELNSKLKWILSDESILSAYNKTILSKENTFSLDEHIHRISSLYRSL</sequence>
<dbReference type="AlphaFoldDB" id="A0A1D3UQI3"/>
<dbReference type="EMBL" id="FMMM01000060">
    <property type="protein sequence ID" value="SCQ22430.1"/>
    <property type="molecule type" value="Genomic_DNA"/>
</dbReference>
<dbReference type="InterPro" id="IPR050194">
    <property type="entry name" value="Glycosyltransferase_grp1"/>
</dbReference>
<accession>A0A1D3UQI3</accession>
<evidence type="ECO:0000313" key="3">
    <source>
        <dbReference type="Proteomes" id="UP000182057"/>
    </source>
</evidence>
<keyword evidence="2" id="KW-0328">Glycosyltransferase</keyword>
<dbReference type="GO" id="GO:0102710">
    <property type="term" value="F:D-inositol-3-phosphate glycosyltransferase activity"/>
    <property type="evidence" value="ECO:0007669"/>
    <property type="project" value="UniProtKB-EC"/>
</dbReference>
<proteinExistence type="predicted"/>
<reference evidence="2 3" key="1">
    <citation type="submission" date="2016-09" db="EMBL/GenBank/DDBJ databases">
        <authorList>
            <person name="Capua I."/>
            <person name="De Benedictis P."/>
            <person name="Joannis T."/>
            <person name="Lombin L.H."/>
            <person name="Cattoli G."/>
        </authorList>
    </citation>
    <scope>NUCLEOTIDE SEQUENCE [LARGE SCALE GENOMIC DNA]</scope>
    <source>
        <strain evidence="2 3">UB20</strain>
    </source>
</reference>
<dbReference type="Gene3D" id="3.40.50.2000">
    <property type="entry name" value="Glycogen Phosphorylase B"/>
    <property type="match status" value="2"/>
</dbReference>
<dbReference type="EC" id="2.4.1.250" evidence="2"/>
<keyword evidence="2" id="KW-0808">Transferase</keyword>
<dbReference type="Proteomes" id="UP000182057">
    <property type="component" value="Unassembled WGS sequence"/>
</dbReference>